<evidence type="ECO:0000259" key="3">
    <source>
        <dbReference type="Pfam" id="PF13539"/>
    </source>
</evidence>
<dbReference type="PROSITE" id="PS51257">
    <property type="entry name" value="PROKAR_LIPOPROTEIN"/>
    <property type="match status" value="1"/>
</dbReference>
<gene>
    <name evidence="4" type="ORF">Aph01nite_32210</name>
</gene>
<feature type="domain" description="Peptidase M15C" evidence="3">
    <location>
        <begin position="159"/>
        <end position="239"/>
    </location>
</feature>
<evidence type="ECO:0000313" key="4">
    <source>
        <dbReference type="EMBL" id="GIH24911.1"/>
    </source>
</evidence>
<proteinExistence type="predicted"/>
<evidence type="ECO:0000256" key="1">
    <source>
        <dbReference type="SAM" id="MobiDB-lite"/>
    </source>
</evidence>
<dbReference type="Proteomes" id="UP000640052">
    <property type="component" value="Unassembled WGS sequence"/>
</dbReference>
<dbReference type="Gene3D" id="3.30.1380.10">
    <property type="match status" value="1"/>
</dbReference>
<comment type="caution">
    <text evidence="4">The sequence shown here is derived from an EMBL/GenBank/DDBJ whole genome shotgun (WGS) entry which is preliminary data.</text>
</comment>
<accession>A0A919Q9W9</accession>
<dbReference type="InterPro" id="IPR009045">
    <property type="entry name" value="Zn_M74/Hedgehog-like"/>
</dbReference>
<evidence type="ECO:0000313" key="5">
    <source>
        <dbReference type="Proteomes" id="UP000640052"/>
    </source>
</evidence>
<organism evidence="4 5">
    <name type="scientific">Acrocarpospora phusangensis</name>
    <dbReference type="NCBI Taxonomy" id="1070424"/>
    <lineage>
        <taxon>Bacteria</taxon>
        <taxon>Bacillati</taxon>
        <taxon>Actinomycetota</taxon>
        <taxon>Actinomycetes</taxon>
        <taxon>Streptosporangiales</taxon>
        <taxon>Streptosporangiaceae</taxon>
        <taxon>Acrocarpospora</taxon>
    </lineage>
</organism>
<feature type="region of interest" description="Disordered" evidence="1">
    <location>
        <begin position="23"/>
        <end position="60"/>
    </location>
</feature>
<evidence type="ECO:0000256" key="2">
    <source>
        <dbReference type="SAM" id="SignalP"/>
    </source>
</evidence>
<dbReference type="InterPro" id="IPR039561">
    <property type="entry name" value="Peptidase_M15C"/>
</dbReference>
<reference evidence="4" key="1">
    <citation type="submission" date="2021-01" db="EMBL/GenBank/DDBJ databases">
        <title>Whole genome shotgun sequence of Acrocarpospora phusangensis NBRC 108782.</title>
        <authorList>
            <person name="Komaki H."/>
            <person name="Tamura T."/>
        </authorList>
    </citation>
    <scope>NUCLEOTIDE SEQUENCE</scope>
    <source>
        <strain evidence="4">NBRC 108782</strain>
    </source>
</reference>
<name>A0A919Q9W9_9ACTN</name>
<dbReference type="RefSeq" id="WP_204041648.1">
    <property type="nucleotide sequence ID" value="NZ_BOOA01000023.1"/>
</dbReference>
<protein>
    <recommendedName>
        <fullName evidence="3">Peptidase M15C domain-containing protein</fullName>
    </recommendedName>
</protein>
<feature type="chain" id="PRO_5038823874" description="Peptidase M15C domain-containing protein" evidence="2">
    <location>
        <begin position="22"/>
        <end position="243"/>
    </location>
</feature>
<feature type="signal peptide" evidence="2">
    <location>
        <begin position="1"/>
        <end position="21"/>
    </location>
</feature>
<dbReference type="Pfam" id="PF13539">
    <property type="entry name" value="Peptidase_M15_4"/>
    <property type="match status" value="1"/>
</dbReference>
<feature type="compositionally biased region" description="Pro residues" evidence="1">
    <location>
        <begin position="32"/>
        <end position="55"/>
    </location>
</feature>
<dbReference type="SUPFAM" id="SSF55166">
    <property type="entry name" value="Hedgehog/DD-peptidase"/>
    <property type="match status" value="1"/>
</dbReference>
<keyword evidence="2" id="KW-0732">Signal</keyword>
<dbReference type="GO" id="GO:0008233">
    <property type="term" value="F:peptidase activity"/>
    <property type="evidence" value="ECO:0007669"/>
    <property type="project" value="InterPro"/>
</dbReference>
<sequence>MSTRRSAIVIALALLGTSACGAQTASEGALGTPPPAAEATPESPPPTPKPTPTGPPKFTAKISDVTRDQVKYSWREGCPVTLDDLRLVTMTYWGFDNKAHTGHMVLNATVAKDVVSVFKKLYDDRYPIRRMEPVDAYKADDYKSIDADNTSAFNCRPATGSSHWSQHAYGYAVDLNPLENPYLEADGSNAHRNADAYVKRPLDKPGVINPGDKVVKAFAEIGWGWGGDWSGIKDYQHFSKSGR</sequence>
<keyword evidence="5" id="KW-1185">Reference proteome</keyword>
<dbReference type="EMBL" id="BOOA01000023">
    <property type="protein sequence ID" value="GIH24911.1"/>
    <property type="molecule type" value="Genomic_DNA"/>
</dbReference>
<dbReference type="AlphaFoldDB" id="A0A919Q9W9"/>